<accession>A0A4R5TQX5</accession>
<dbReference type="Proteomes" id="UP000294796">
    <property type="component" value="Unassembled WGS sequence"/>
</dbReference>
<dbReference type="Pfam" id="PF20556">
    <property type="entry name" value="DUF6768"/>
    <property type="match status" value="1"/>
</dbReference>
<proteinExistence type="predicted"/>
<dbReference type="OrthoDB" id="8447559at2"/>
<feature type="transmembrane region" description="Helical" evidence="1">
    <location>
        <begin position="45"/>
        <end position="65"/>
    </location>
</feature>
<sequence length="130" mass="14482">MDKTDDLIERALSAEDRALLAHHGEPGYIPQALGLFRGPQGWVGVLAYVTALAAFAGFAFAFWQLWTAHDMLAAVKWGVVALLLFQYSAMMKTFMGTRVEANRMLRELKRVELQVALLRESAATDRNAAR</sequence>
<keyword evidence="1" id="KW-0812">Transmembrane</keyword>
<protein>
    <submittedName>
        <fullName evidence="2">Uncharacterized protein</fullName>
    </submittedName>
</protein>
<dbReference type="AlphaFoldDB" id="A0A4R5TQX5"/>
<keyword evidence="1" id="KW-1133">Transmembrane helix</keyword>
<reference evidence="2 3" key="1">
    <citation type="submission" date="2019-03" db="EMBL/GenBank/DDBJ databases">
        <title>Luteimonas zhaokaii sp.nov., isolated from the rectal contents of Plateau pika in Yushu, Qinghai Province, China.</title>
        <authorList>
            <person name="Zhang G."/>
        </authorList>
    </citation>
    <scope>NUCLEOTIDE SEQUENCE [LARGE SCALE GENOMIC DNA]</scope>
    <source>
        <strain evidence="2 3">B9</strain>
    </source>
</reference>
<gene>
    <name evidence="2" type="ORF">E2F46_12305</name>
</gene>
<dbReference type="InterPro" id="IPR046659">
    <property type="entry name" value="DUF6768"/>
</dbReference>
<name>A0A4R5TQX5_9GAMM</name>
<evidence type="ECO:0000313" key="3">
    <source>
        <dbReference type="Proteomes" id="UP000294796"/>
    </source>
</evidence>
<keyword evidence="1" id="KW-0472">Membrane</keyword>
<comment type="caution">
    <text evidence="2">The sequence shown here is derived from an EMBL/GenBank/DDBJ whole genome shotgun (WGS) entry which is preliminary data.</text>
</comment>
<evidence type="ECO:0000313" key="2">
    <source>
        <dbReference type="EMBL" id="TDK23139.1"/>
    </source>
</evidence>
<feature type="transmembrane region" description="Helical" evidence="1">
    <location>
        <begin position="71"/>
        <end position="89"/>
    </location>
</feature>
<organism evidence="2 3">
    <name type="scientific">Luteimonas aestuarii</name>
    <dbReference type="NCBI Taxonomy" id="453837"/>
    <lineage>
        <taxon>Bacteria</taxon>
        <taxon>Pseudomonadati</taxon>
        <taxon>Pseudomonadota</taxon>
        <taxon>Gammaproteobacteria</taxon>
        <taxon>Lysobacterales</taxon>
        <taxon>Lysobacteraceae</taxon>
        <taxon>Luteimonas</taxon>
    </lineage>
</organism>
<keyword evidence="3" id="KW-1185">Reference proteome</keyword>
<evidence type="ECO:0000256" key="1">
    <source>
        <dbReference type="SAM" id="Phobius"/>
    </source>
</evidence>
<dbReference type="RefSeq" id="WP_133322462.1">
    <property type="nucleotide sequence ID" value="NZ_SMTF01000010.1"/>
</dbReference>
<dbReference type="EMBL" id="SMTF01000010">
    <property type="protein sequence ID" value="TDK23139.1"/>
    <property type="molecule type" value="Genomic_DNA"/>
</dbReference>